<dbReference type="EMBL" id="KV453847">
    <property type="protein sequence ID" value="ODV88182.1"/>
    <property type="molecule type" value="Genomic_DNA"/>
</dbReference>
<dbReference type="Proteomes" id="UP000094801">
    <property type="component" value="Unassembled WGS sequence"/>
</dbReference>
<feature type="region of interest" description="Disordered" evidence="1">
    <location>
        <begin position="256"/>
        <end position="383"/>
    </location>
</feature>
<gene>
    <name evidence="2" type="ORF">CANARDRAFT_5481</name>
</gene>
<keyword evidence="3" id="KW-1185">Reference proteome</keyword>
<dbReference type="OrthoDB" id="4090560at2759"/>
<evidence type="ECO:0000313" key="2">
    <source>
        <dbReference type="EMBL" id="ODV88182.1"/>
    </source>
</evidence>
<feature type="compositionally biased region" description="Acidic residues" evidence="1">
    <location>
        <begin position="257"/>
        <end position="278"/>
    </location>
</feature>
<feature type="compositionally biased region" description="Basic and acidic residues" evidence="1">
    <location>
        <begin position="301"/>
        <end position="330"/>
    </location>
</feature>
<accession>A0A1E4T8V6</accession>
<feature type="compositionally biased region" description="Polar residues" evidence="1">
    <location>
        <begin position="342"/>
        <end position="356"/>
    </location>
</feature>
<protein>
    <submittedName>
        <fullName evidence="2">Uncharacterized protein</fullName>
    </submittedName>
</protein>
<name>A0A1E4T8V6_9ASCO</name>
<evidence type="ECO:0000256" key="1">
    <source>
        <dbReference type="SAM" id="MobiDB-lite"/>
    </source>
</evidence>
<dbReference type="AlphaFoldDB" id="A0A1E4T8V6"/>
<feature type="compositionally biased region" description="Basic and acidic residues" evidence="1">
    <location>
        <begin position="279"/>
        <end position="291"/>
    </location>
</feature>
<sequence length="383" mass="44735">MVDQTSYSNKLDNYKNILNESFENSRNLLDSIIQFKSDSTTADSVNDLSRKSTLDTVPLLLSKNELKVEFNKLDDSLKSKSNFNYQQYNNVNNLSYKSQHLKNIKLINECNALLEKIPELKIGLMIDDEDDDNDSIITNGIAEDPEIKKDNKFLKSLNKDTLEIKKNYHDLNFEPYQVSESQVNEVEQILKKDDVRKFRLSQLNDRLYARERTQLQQLQMKWNSKLQELVKFIKEDTVKLKNDLIETQVQLNKEREIEEDIQLGDEDEEEDDQVSDLDESIHASDDDKDDRMDDEPVLDNDAEHDIDLDEDREHDHEHENENEHEPKDRDQDEETETESNSKDNTTVTSRQSSIQPTPGEALSTVNTPIEEETREDDDMDLEE</sequence>
<feature type="compositionally biased region" description="Acidic residues" evidence="1">
    <location>
        <begin position="369"/>
        <end position="383"/>
    </location>
</feature>
<organism evidence="2 3">
    <name type="scientific">[Candida] arabinofermentans NRRL YB-2248</name>
    <dbReference type="NCBI Taxonomy" id="983967"/>
    <lineage>
        <taxon>Eukaryota</taxon>
        <taxon>Fungi</taxon>
        <taxon>Dikarya</taxon>
        <taxon>Ascomycota</taxon>
        <taxon>Saccharomycotina</taxon>
        <taxon>Pichiomycetes</taxon>
        <taxon>Pichiales</taxon>
        <taxon>Pichiaceae</taxon>
        <taxon>Ogataea</taxon>
        <taxon>Ogataea/Candida clade</taxon>
    </lineage>
</organism>
<proteinExistence type="predicted"/>
<evidence type="ECO:0000313" key="3">
    <source>
        <dbReference type="Proteomes" id="UP000094801"/>
    </source>
</evidence>
<reference evidence="3" key="1">
    <citation type="submission" date="2016-04" db="EMBL/GenBank/DDBJ databases">
        <title>Comparative genomics of biotechnologically important yeasts.</title>
        <authorList>
            <consortium name="DOE Joint Genome Institute"/>
            <person name="Riley R."/>
            <person name="Haridas S."/>
            <person name="Wolfe K.H."/>
            <person name="Lopes M.R."/>
            <person name="Hittinger C.T."/>
            <person name="Goker M."/>
            <person name="Salamov A."/>
            <person name="Wisecaver J."/>
            <person name="Long T.M."/>
            <person name="Aerts A.L."/>
            <person name="Barry K."/>
            <person name="Choi C."/>
            <person name="Clum A."/>
            <person name="Coughlan A.Y."/>
            <person name="Deshpande S."/>
            <person name="Douglass A.P."/>
            <person name="Hanson S.J."/>
            <person name="Klenk H.-P."/>
            <person name="Labutti K."/>
            <person name="Lapidus A."/>
            <person name="Lindquist E."/>
            <person name="Lipzen A."/>
            <person name="Meier-Kolthoff J.P."/>
            <person name="Ohm R.A."/>
            <person name="Otillar R.P."/>
            <person name="Pangilinan J."/>
            <person name="Peng Y."/>
            <person name="Rokas A."/>
            <person name="Rosa C.A."/>
            <person name="Scheuner C."/>
            <person name="Sibirny A.A."/>
            <person name="Slot J.C."/>
            <person name="Stielow J.B."/>
            <person name="Sun H."/>
            <person name="Kurtzman C.P."/>
            <person name="Blackwell M."/>
            <person name="Grigoriev I.V."/>
            <person name="Jeffries T.W."/>
        </authorList>
    </citation>
    <scope>NUCLEOTIDE SEQUENCE [LARGE SCALE GENOMIC DNA]</scope>
    <source>
        <strain evidence="3">NRRL YB-2248</strain>
    </source>
</reference>